<protein>
    <submittedName>
        <fullName evidence="1">Uncharacterized protein</fullName>
    </submittedName>
</protein>
<organism evidence="1 2">
    <name type="scientific">Chryseobacterium caseinilyticum</name>
    <dbReference type="NCBI Taxonomy" id="2771428"/>
    <lineage>
        <taxon>Bacteria</taxon>
        <taxon>Pseudomonadati</taxon>
        <taxon>Bacteroidota</taxon>
        <taxon>Flavobacteriia</taxon>
        <taxon>Flavobacteriales</taxon>
        <taxon>Weeksellaceae</taxon>
        <taxon>Chryseobacterium group</taxon>
        <taxon>Chryseobacterium</taxon>
    </lineage>
</organism>
<dbReference type="RefSeq" id="WP_191738609.1">
    <property type="nucleotide sequence ID" value="NZ_JACYFS010000017.1"/>
</dbReference>
<reference evidence="1 2" key="1">
    <citation type="submission" date="2020-09" db="EMBL/GenBank/DDBJ databases">
        <title>Genome seq and assembly of Chryseobacterium sp.</title>
        <authorList>
            <person name="Chhetri G."/>
        </authorList>
    </citation>
    <scope>NUCLEOTIDE SEQUENCE [LARGE SCALE GENOMIC DNA]</scope>
    <source>
        <strain evidence="1 2">GCR10</strain>
    </source>
</reference>
<proteinExistence type="predicted"/>
<comment type="caution">
    <text evidence="1">The sequence shown here is derived from an EMBL/GenBank/DDBJ whole genome shotgun (WGS) entry which is preliminary data.</text>
</comment>
<dbReference type="EMBL" id="JACYFS010000017">
    <property type="protein sequence ID" value="MBD8084654.1"/>
    <property type="molecule type" value="Genomic_DNA"/>
</dbReference>
<evidence type="ECO:0000313" key="2">
    <source>
        <dbReference type="Proteomes" id="UP000637299"/>
    </source>
</evidence>
<gene>
    <name evidence="1" type="ORF">IC610_19820</name>
</gene>
<dbReference type="Proteomes" id="UP000637299">
    <property type="component" value="Unassembled WGS sequence"/>
</dbReference>
<accession>A0ABR8ZH81</accession>
<evidence type="ECO:0000313" key="1">
    <source>
        <dbReference type="EMBL" id="MBD8084654.1"/>
    </source>
</evidence>
<sequence length="230" mass="27527">MTILPQDIKERFYKTIKGEISLDDFEQWLYADKELEKHLKSEDYLDLISLSFKQSGAKYELWNLLKKHIDLGEFEKYKMLGLLNEAKHKTERLPYILMEFYDLYCKGYNFLQDLGLGIGLAVEVPRVNNTTADSWDELTTEQQKELLDSFTPELEECIEQVIYWLETNKIKLTGEQDEIGHYDYEDLRTEEERKSKLWVTVSEDKETGFSASKNTLWDKQTEKKWWEFWK</sequence>
<name>A0ABR8ZH81_9FLAO</name>
<keyword evidence="2" id="KW-1185">Reference proteome</keyword>